<dbReference type="Gene3D" id="3.40.1170.60">
    <property type="match status" value="1"/>
</dbReference>
<dbReference type="Pfam" id="PF00817">
    <property type="entry name" value="IMS"/>
    <property type="match status" value="1"/>
</dbReference>
<keyword evidence="6" id="KW-1185">Reference proteome</keyword>
<dbReference type="InterPro" id="IPR036775">
    <property type="entry name" value="DNA_pol_Y-fam_lit_finger_sf"/>
</dbReference>
<evidence type="ECO:0000256" key="3">
    <source>
        <dbReference type="ARBA" id="ARBA00049244"/>
    </source>
</evidence>
<dbReference type="GO" id="GO:0042276">
    <property type="term" value="P:error-prone translesion synthesis"/>
    <property type="evidence" value="ECO:0007669"/>
    <property type="project" value="TreeGrafter"/>
</dbReference>
<dbReference type="GO" id="GO:0003887">
    <property type="term" value="F:DNA-directed DNA polymerase activity"/>
    <property type="evidence" value="ECO:0007669"/>
    <property type="project" value="UniProtKB-EC"/>
</dbReference>
<dbReference type="InterPro" id="IPR017961">
    <property type="entry name" value="DNA_pol_Y-fam_little_finger"/>
</dbReference>
<dbReference type="InterPro" id="IPR001126">
    <property type="entry name" value="UmuC"/>
</dbReference>
<dbReference type="InterPro" id="IPR043502">
    <property type="entry name" value="DNA/RNA_pol_sf"/>
</dbReference>
<dbReference type="GO" id="GO:0006281">
    <property type="term" value="P:DNA repair"/>
    <property type="evidence" value="ECO:0007669"/>
    <property type="project" value="InterPro"/>
</dbReference>
<evidence type="ECO:0000256" key="2">
    <source>
        <dbReference type="ARBA" id="ARBA00025589"/>
    </source>
</evidence>
<sequence length="357" mass="37813">MRWLLHLDMDQFIVAVEVLRRPDLAGKPVVVGGDGDPSRPRQVVASASYEARAFGVRSGMPLRTAARRCRDAVFLATDHAAYDAASATVMDTLRSFDVPVEVWGWDEAYFGGDVADPFRLAREVRAAVLAATDLSASIGIGENKLQAKIAAQYAKPGGIFQITFGSWPGLMSERPVSALWGVGPKTAKKLDALSLRTVGDLAACDPAVLLPVFGPRMTAWLPAAAAGHGDVSLSTEPWVARSKSRETTFPTDLTDPSLVASHVAELAAGLTSEVVLDGRLVTHVAVKVRFAPFFTYLRSMKLREGATADPSVVSAAALLVLEKFALDRPVRLLGVRVDLLLPGVGDGEGAVGATGGD</sequence>
<dbReference type="SUPFAM" id="SSF56672">
    <property type="entry name" value="DNA/RNA polymerases"/>
    <property type="match status" value="1"/>
</dbReference>
<dbReference type="InterPro" id="IPR050116">
    <property type="entry name" value="DNA_polymerase-Y"/>
</dbReference>
<gene>
    <name evidence="5" type="primary">dinB_1</name>
    <name evidence="5" type="ORF">Voc01_009010</name>
</gene>
<dbReference type="PROSITE" id="PS50173">
    <property type="entry name" value="UMUC"/>
    <property type="match status" value="1"/>
</dbReference>
<comment type="catalytic activity">
    <reaction evidence="3">
        <text>DNA(n) + a 2'-deoxyribonucleoside 5'-triphosphate = DNA(n+1) + diphosphate</text>
        <dbReference type="Rhea" id="RHEA:22508"/>
        <dbReference type="Rhea" id="RHEA-COMP:17339"/>
        <dbReference type="Rhea" id="RHEA-COMP:17340"/>
        <dbReference type="ChEBI" id="CHEBI:33019"/>
        <dbReference type="ChEBI" id="CHEBI:61560"/>
        <dbReference type="ChEBI" id="CHEBI:173112"/>
        <dbReference type="EC" id="2.7.7.7"/>
    </reaction>
</comment>
<organism evidence="5 6">
    <name type="scientific">Virgisporangium ochraceum</name>
    <dbReference type="NCBI Taxonomy" id="65505"/>
    <lineage>
        <taxon>Bacteria</taxon>
        <taxon>Bacillati</taxon>
        <taxon>Actinomycetota</taxon>
        <taxon>Actinomycetes</taxon>
        <taxon>Micromonosporales</taxon>
        <taxon>Micromonosporaceae</taxon>
        <taxon>Virgisporangium</taxon>
    </lineage>
</organism>
<comment type="similarity">
    <text evidence="1">Belongs to the DNA polymerase type-Y family.</text>
</comment>
<dbReference type="Pfam" id="PF11799">
    <property type="entry name" value="IMS_C"/>
    <property type="match status" value="1"/>
</dbReference>
<dbReference type="GO" id="GO:0009432">
    <property type="term" value="P:SOS response"/>
    <property type="evidence" value="ECO:0007669"/>
    <property type="project" value="TreeGrafter"/>
</dbReference>
<accession>A0A8J3ZLB3</accession>
<dbReference type="GO" id="GO:0005829">
    <property type="term" value="C:cytosol"/>
    <property type="evidence" value="ECO:0007669"/>
    <property type="project" value="TreeGrafter"/>
</dbReference>
<dbReference type="EMBL" id="BOPH01000013">
    <property type="protein sequence ID" value="GIJ65984.1"/>
    <property type="molecule type" value="Genomic_DNA"/>
</dbReference>
<dbReference type="NCBIfam" id="NF002883">
    <property type="entry name" value="PRK03352.1"/>
    <property type="match status" value="1"/>
</dbReference>
<evidence type="ECO:0000313" key="5">
    <source>
        <dbReference type="EMBL" id="GIJ65984.1"/>
    </source>
</evidence>
<comment type="caution">
    <text evidence="5">The sequence shown here is derived from an EMBL/GenBank/DDBJ whole genome shotgun (WGS) entry which is preliminary data.</text>
</comment>
<dbReference type="InterPro" id="IPR022880">
    <property type="entry name" value="DNApol_IV"/>
</dbReference>
<feature type="domain" description="UmuC" evidence="4">
    <location>
        <begin position="4"/>
        <end position="183"/>
    </location>
</feature>
<dbReference type="RefSeq" id="WP_239159946.1">
    <property type="nucleotide sequence ID" value="NZ_BOPH01000013.1"/>
</dbReference>
<protein>
    <submittedName>
        <fullName evidence="5">DNA polymerase IV</fullName>
    </submittedName>
</protein>
<dbReference type="InterPro" id="IPR043128">
    <property type="entry name" value="Rev_trsase/Diguanyl_cyclase"/>
</dbReference>
<evidence type="ECO:0000256" key="1">
    <source>
        <dbReference type="ARBA" id="ARBA00010945"/>
    </source>
</evidence>
<dbReference type="Gene3D" id="3.30.1490.100">
    <property type="entry name" value="DNA polymerase, Y-family, little finger domain"/>
    <property type="match status" value="1"/>
</dbReference>
<dbReference type="PANTHER" id="PTHR11076">
    <property type="entry name" value="DNA REPAIR POLYMERASE UMUC / TRANSFERASE FAMILY MEMBER"/>
    <property type="match status" value="1"/>
</dbReference>
<dbReference type="Gene3D" id="3.30.70.270">
    <property type="match status" value="1"/>
</dbReference>
<dbReference type="PANTHER" id="PTHR11076:SF33">
    <property type="entry name" value="DNA POLYMERASE KAPPA"/>
    <property type="match status" value="1"/>
</dbReference>
<proteinExistence type="inferred from homology"/>
<dbReference type="SUPFAM" id="SSF100879">
    <property type="entry name" value="Lesion bypass DNA polymerase (Y-family), little finger domain"/>
    <property type="match status" value="1"/>
</dbReference>
<dbReference type="Proteomes" id="UP000635606">
    <property type="component" value="Unassembled WGS sequence"/>
</dbReference>
<dbReference type="CDD" id="cd03586">
    <property type="entry name" value="PolY_Pol_IV_kappa"/>
    <property type="match status" value="1"/>
</dbReference>
<dbReference type="AlphaFoldDB" id="A0A8J3ZLB3"/>
<evidence type="ECO:0000313" key="6">
    <source>
        <dbReference type="Proteomes" id="UP000635606"/>
    </source>
</evidence>
<dbReference type="Gene3D" id="1.10.150.20">
    <property type="entry name" value="5' to 3' exonuclease, C-terminal subdomain"/>
    <property type="match status" value="1"/>
</dbReference>
<dbReference type="GO" id="GO:0003684">
    <property type="term" value="F:damaged DNA binding"/>
    <property type="evidence" value="ECO:0007669"/>
    <property type="project" value="InterPro"/>
</dbReference>
<name>A0A8J3ZLB3_9ACTN</name>
<reference evidence="5" key="1">
    <citation type="submission" date="2021-01" db="EMBL/GenBank/DDBJ databases">
        <title>Whole genome shotgun sequence of Virgisporangium ochraceum NBRC 16418.</title>
        <authorList>
            <person name="Komaki H."/>
            <person name="Tamura T."/>
        </authorList>
    </citation>
    <scope>NUCLEOTIDE SEQUENCE</scope>
    <source>
        <strain evidence="5">NBRC 16418</strain>
    </source>
</reference>
<comment type="function">
    <text evidence="2">Poorly processive, error-prone DNA polymerase involved in untargeted mutagenesis. Copies undamaged DNA at stalled replication forks, which arise in vivo from mismatched or misaligned primer ends. These misaligned primers can be extended by PolIV. Exhibits no 3'-5' exonuclease (proofreading) activity. May be involved in translesional synthesis, in conjunction with the beta clamp from PolIII.</text>
</comment>
<evidence type="ECO:0000259" key="4">
    <source>
        <dbReference type="PROSITE" id="PS50173"/>
    </source>
</evidence>